<evidence type="ECO:0000256" key="2">
    <source>
        <dbReference type="ARBA" id="ARBA00001089"/>
    </source>
</evidence>
<sequence>MFSSGIGGGGFMIVRNPVPCSSQREKGVSHCAEHFEIDFRETGPSLSNATMYVDNPLSSKFGGLAIGVPGEVKGLEEAWNRFGSKKEGLGWKDLIEPVARIAEEGWIISAELDRRMQVMTRLLGDFLTREPEWAAIFSDKATGELKREGDIMRRTAYAKSLREIGQKGSDVFYHGHMAHSMVHAAQKHGGILLASDLARYSVNVKPALRGDWFGRRVWTTNAPSSGPVLLSSLRMLSHFTDFVRRPMSYDVLSAHRFIEAMKFSSGQRTYLGDPAFLNTAARRKIRQIGGSENESHRLFKKIHDEHTHEIDYYEPLFDVREDHGTMSLSVADADGVACSITSTVNLPFGSQVMDWETGIILNNEMDDSSTPGEPNAFGLWPSPYNYPAPFKRPLSSMAPTIIEKADGSFLLTLGGSGGSRIYGSVLQTLLNLDWGLDLSDAIEHPRLHHQLLPHEISVETGYRQDVLNGLMAKGHNCTLIDINNAVAEIQAVMHVGVGRHAVFHAASDSRKQGVAAAF</sequence>
<dbReference type="MEROPS" id="T03.011"/>
<evidence type="ECO:0000256" key="7">
    <source>
        <dbReference type="PIRSR" id="PIRSR600101-2"/>
    </source>
</evidence>
<reference evidence="8 9" key="1">
    <citation type="submission" date="2014-05" db="EMBL/GenBank/DDBJ databases">
        <title>Draft genome sequence of a rare smut relative, Tilletiaria anomala UBC 951.</title>
        <authorList>
            <consortium name="DOE Joint Genome Institute"/>
            <person name="Toome M."/>
            <person name="Kuo A."/>
            <person name="Henrissat B."/>
            <person name="Lipzen A."/>
            <person name="Tritt A."/>
            <person name="Yoshinaga Y."/>
            <person name="Zane M."/>
            <person name="Barry K."/>
            <person name="Grigoriev I.V."/>
            <person name="Spatafora J.W."/>
            <person name="Aimea M.C."/>
        </authorList>
    </citation>
    <scope>NUCLEOTIDE SEQUENCE [LARGE SCALE GENOMIC DNA]</scope>
    <source>
        <strain evidence="8 9">UBC 951</strain>
    </source>
</reference>
<evidence type="ECO:0000256" key="3">
    <source>
        <dbReference type="ARBA" id="ARBA00005115"/>
    </source>
</evidence>
<dbReference type="OrthoDB" id="1081007at2759"/>
<dbReference type="PANTHER" id="PTHR11686">
    <property type="entry name" value="GAMMA GLUTAMYL TRANSPEPTIDASE"/>
    <property type="match status" value="1"/>
</dbReference>
<feature type="binding site" evidence="7">
    <location>
        <begin position="395"/>
        <end position="396"/>
    </location>
    <ligand>
        <name>L-glutamate</name>
        <dbReference type="ChEBI" id="CHEBI:29985"/>
    </ligand>
</feature>
<dbReference type="GeneID" id="25264623"/>
<evidence type="ECO:0000256" key="4">
    <source>
        <dbReference type="ARBA" id="ARBA00009381"/>
    </source>
</evidence>
<dbReference type="InterPro" id="IPR043138">
    <property type="entry name" value="GGT_lsub"/>
</dbReference>
<evidence type="ECO:0000256" key="1">
    <source>
        <dbReference type="ARBA" id="ARBA00001049"/>
    </source>
</evidence>
<proteinExistence type="inferred from homology"/>
<protein>
    <submittedName>
        <fullName evidence="8">Gamma-glutamyltranspeptidase</fullName>
    </submittedName>
</protein>
<comment type="similarity">
    <text evidence="4">Belongs to the gamma-glutamyltransferase family.</text>
</comment>
<comment type="catalytic activity">
    <reaction evidence="1">
        <text>an S-substituted glutathione + H2O = an S-substituted L-cysteinylglycine + L-glutamate</text>
        <dbReference type="Rhea" id="RHEA:59468"/>
        <dbReference type="ChEBI" id="CHEBI:15377"/>
        <dbReference type="ChEBI" id="CHEBI:29985"/>
        <dbReference type="ChEBI" id="CHEBI:90779"/>
        <dbReference type="ChEBI" id="CHEBI:143103"/>
        <dbReference type="EC" id="3.4.19.13"/>
    </reaction>
</comment>
<dbReference type="InParanoid" id="A0A066VQV3"/>
<dbReference type="InterPro" id="IPR043137">
    <property type="entry name" value="GGT_ssub_C"/>
</dbReference>
<keyword evidence="9" id="KW-1185">Reference proteome</keyword>
<dbReference type="PRINTS" id="PR01210">
    <property type="entry name" value="GGTRANSPTASE"/>
</dbReference>
<dbReference type="EMBL" id="JMSN01000054">
    <property type="protein sequence ID" value="KDN44127.1"/>
    <property type="molecule type" value="Genomic_DNA"/>
</dbReference>
<dbReference type="Proteomes" id="UP000027361">
    <property type="component" value="Unassembled WGS sequence"/>
</dbReference>
<dbReference type="GO" id="GO:0006751">
    <property type="term" value="P:glutathione catabolic process"/>
    <property type="evidence" value="ECO:0007669"/>
    <property type="project" value="InterPro"/>
</dbReference>
<dbReference type="FunFam" id="3.60.20.40:FF:000001">
    <property type="entry name" value="Gamma-glutamyltranspeptidase 1"/>
    <property type="match status" value="1"/>
</dbReference>
<dbReference type="GO" id="GO:0005886">
    <property type="term" value="C:plasma membrane"/>
    <property type="evidence" value="ECO:0007669"/>
    <property type="project" value="TreeGrafter"/>
</dbReference>
<feature type="binding site" evidence="7">
    <location>
        <position position="40"/>
    </location>
    <ligand>
        <name>L-glutamate</name>
        <dbReference type="ChEBI" id="CHEBI:29985"/>
    </ligand>
</feature>
<dbReference type="AlphaFoldDB" id="A0A066VQV3"/>
<dbReference type="GO" id="GO:0103068">
    <property type="term" value="F:leukotriene C4 gamma-glutamyl transferase activity"/>
    <property type="evidence" value="ECO:0007669"/>
    <property type="project" value="UniProtKB-EC"/>
</dbReference>
<dbReference type="GO" id="GO:0000324">
    <property type="term" value="C:fungal-type vacuole"/>
    <property type="evidence" value="ECO:0007669"/>
    <property type="project" value="TreeGrafter"/>
</dbReference>
<dbReference type="Gene3D" id="1.10.246.130">
    <property type="match status" value="1"/>
</dbReference>
<evidence type="ECO:0000256" key="5">
    <source>
        <dbReference type="ARBA" id="ARBA00047417"/>
    </source>
</evidence>
<feature type="binding site" evidence="7">
    <location>
        <position position="418"/>
    </location>
    <ligand>
        <name>L-glutamate</name>
        <dbReference type="ChEBI" id="CHEBI:29985"/>
    </ligand>
</feature>
<dbReference type="GO" id="GO:0036374">
    <property type="term" value="F:glutathione hydrolase activity"/>
    <property type="evidence" value="ECO:0007669"/>
    <property type="project" value="UniProtKB-EC"/>
</dbReference>
<comment type="pathway">
    <text evidence="3">Sulfur metabolism; glutathione metabolism.</text>
</comment>
<dbReference type="HOGENOM" id="CLU_014813_4_0_1"/>
<evidence type="ECO:0000313" key="9">
    <source>
        <dbReference type="Proteomes" id="UP000027361"/>
    </source>
</evidence>
<dbReference type="Gene3D" id="3.60.20.40">
    <property type="match status" value="1"/>
</dbReference>
<gene>
    <name evidence="8" type="ORF">K437DRAFT_257166</name>
</gene>
<dbReference type="Pfam" id="PF01019">
    <property type="entry name" value="G_glu_transpept"/>
    <property type="match status" value="1"/>
</dbReference>
<accession>A0A066VQV3</accession>
<comment type="catalytic activity">
    <reaction evidence="5">
        <text>an N-terminal (5-L-glutamyl)-[peptide] + an alpha-amino acid = 5-L-glutamyl amino acid + an N-terminal L-alpha-aminoacyl-[peptide]</text>
        <dbReference type="Rhea" id="RHEA:23904"/>
        <dbReference type="Rhea" id="RHEA-COMP:9780"/>
        <dbReference type="Rhea" id="RHEA-COMP:9795"/>
        <dbReference type="ChEBI" id="CHEBI:77644"/>
        <dbReference type="ChEBI" id="CHEBI:78597"/>
        <dbReference type="ChEBI" id="CHEBI:78599"/>
        <dbReference type="ChEBI" id="CHEBI:78608"/>
        <dbReference type="EC" id="2.3.2.2"/>
    </reaction>
</comment>
<dbReference type="InterPro" id="IPR029055">
    <property type="entry name" value="Ntn_hydrolases_N"/>
</dbReference>
<evidence type="ECO:0000256" key="6">
    <source>
        <dbReference type="PIRSR" id="PIRSR600101-1"/>
    </source>
</evidence>
<dbReference type="FunCoup" id="A0A066VQV3">
    <property type="interactions" value="78"/>
</dbReference>
<dbReference type="STRING" id="1037660.A0A066VQV3"/>
<dbReference type="PANTHER" id="PTHR11686:SF9">
    <property type="entry name" value="RE13973P"/>
    <property type="match status" value="1"/>
</dbReference>
<comment type="catalytic activity">
    <reaction evidence="2">
        <text>glutathione + H2O = L-cysteinylglycine + L-glutamate</text>
        <dbReference type="Rhea" id="RHEA:28807"/>
        <dbReference type="ChEBI" id="CHEBI:15377"/>
        <dbReference type="ChEBI" id="CHEBI:29985"/>
        <dbReference type="ChEBI" id="CHEBI:57925"/>
        <dbReference type="ChEBI" id="CHEBI:61694"/>
        <dbReference type="EC" id="3.4.19.13"/>
    </reaction>
</comment>
<dbReference type="InterPro" id="IPR000101">
    <property type="entry name" value="GGT_peptidase"/>
</dbReference>
<dbReference type="RefSeq" id="XP_013242665.1">
    <property type="nucleotide sequence ID" value="XM_013387211.1"/>
</dbReference>
<dbReference type="OMA" id="ICGMGPP"/>
<feature type="active site" description="Nucleophile" evidence="6">
    <location>
        <position position="325"/>
    </location>
</feature>
<name>A0A066VQV3_TILAU</name>
<organism evidence="8 9">
    <name type="scientific">Tilletiaria anomala (strain ATCC 24038 / CBS 436.72 / UBC 951)</name>
    <dbReference type="NCBI Taxonomy" id="1037660"/>
    <lineage>
        <taxon>Eukaryota</taxon>
        <taxon>Fungi</taxon>
        <taxon>Dikarya</taxon>
        <taxon>Basidiomycota</taxon>
        <taxon>Ustilaginomycotina</taxon>
        <taxon>Exobasidiomycetes</taxon>
        <taxon>Georgefischeriales</taxon>
        <taxon>Tilletiariaceae</taxon>
        <taxon>Tilletiaria</taxon>
    </lineage>
</organism>
<comment type="caution">
    <text evidence="8">The sequence shown here is derived from an EMBL/GenBank/DDBJ whole genome shotgun (WGS) entry which is preliminary data.</text>
</comment>
<dbReference type="SUPFAM" id="SSF56235">
    <property type="entry name" value="N-terminal nucleophile aminohydrolases (Ntn hydrolases)"/>
    <property type="match status" value="1"/>
</dbReference>
<feature type="binding site" evidence="7">
    <location>
        <position position="367"/>
    </location>
    <ligand>
        <name>L-glutamate</name>
        <dbReference type="ChEBI" id="CHEBI:29985"/>
    </ligand>
</feature>
<feature type="binding site" evidence="7">
    <location>
        <begin position="343"/>
        <end position="345"/>
    </location>
    <ligand>
        <name>L-glutamate</name>
        <dbReference type="ChEBI" id="CHEBI:29985"/>
    </ligand>
</feature>
<evidence type="ECO:0000313" key="8">
    <source>
        <dbReference type="EMBL" id="KDN44127.1"/>
    </source>
</evidence>